<comment type="similarity">
    <text evidence="7">Belongs to the binding-protein-dependent transport system permease family.</text>
</comment>
<dbReference type="InterPro" id="IPR035906">
    <property type="entry name" value="MetI-like_sf"/>
</dbReference>
<dbReference type="InterPro" id="IPR000515">
    <property type="entry name" value="MetI-like"/>
</dbReference>
<keyword evidence="5 7" id="KW-1133">Transmembrane helix</keyword>
<protein>
    <submittedName>
        <fullName evidence="9">Peptide/nickel transport system permease protein</fullName>
    </submittedName>
</protein>
<dbReference type="PROSITE" id="PS50928">
    <property type="entry name" value="ABC_TM1"/>
    <property type="match status" value="1"/>
</dbReference>
<comment type="subcellular location">
    <subcellularLocation>
        <location evidence="1 7">Cell membrane</location>
        <topology evidence="1 7">Multi-pass membrane protein</topology>
    </subcellularLocation>
</comment>
<evidence type="ECO:0000256" key="7">
    <source>
        <dbReference type="RuleBase" id="RU363032"/>
    </source>
</evidence>
<evidence type="ECO:0000256" key="1">
    <source>
        <dbReference type="ARBA" id="ARBA00004651"/>
    </source>
</evidence>
<dbReference type="SUPFAM" id="SSF161098">
    <property type="entry name" value="MetI-like"/>
    <property type="match status" value="1"/>
</dbReference>
<evidence type="ECO:0000256" key="6">
    <source>
        <dbReference type="ARBA" id="ARBA00023136"/>
    </source>
</evidence>
<keyword evidence="4 7" id="KW-0812">Transmembrane</keyword>
<dbReference type="PANTHER" id="PTHR43163:SF6">
    <property type="entry name" value="DIPEPTIDE TRANSPORT SYSTEM PERMEASE PROTEIN DPPB-RELATED"/>
    <property type="match status" value="1"/>
</dbReference>
<keyword evidence="6 7" id="KW-0472">Membrane</keyword>
<evidence type="ECO:0000256" key="2">
    <source>
        <dbReference type="ARBA" id="ARBA00022448"/>
    </source>
</evidence>
<dbReference type="OrthoDB" id="44105at2157"/>
<name>A0A1N7DZU6_9EURY</name>
<feature type="transmembrane region" description="Helical" evidence="7">
    <location>
        <begin position="99"/>
        <end position="119"/>
    </location>
</feature>
<evidence type="ECO:0000256" key="4">
    <source>
        <dbReference type="ARBA" id="ARBA00022692"/>
    </source>
</evidence>
<dbReference type="GO" id="GO:0005886">
    <property type="term" value="C:plasma membrane"/>
    <property type="evidence" value="ECO:0007669"/>
    <property type="project" value="UniProtKB-SubCell"/>
</dbReference>
<dbReference type="Gene3D" id="1.10.3720.10">
    <property type="entry name" value="MetI-like"/>
    <property type="match status" value="1"/>
</dbReference>
<dbReference type="AlphaFoldDB" id="A0A1N7DZU6"/>
<dbReference type="PANTHER" id="PTHR43163">
    <property type="entry name" value="DIPEPTIDE TRANSPORT SYSTEM PERMEASE PROTEIN DPPB-RELATED"/>
    <property type="match status" value="1"/>
</dbReference>
<dbReference type="Pfam" id="PF00528">
    <property type="entry name" value="BPD_transp_1"/>
    <property type="match status" value="1"/>
</dbReference>
<evidence type="ECO:0000259" key="8">
    <source>
        <dbReference type="PROSITE" id="PS50928"/>
    </source>
</evidence>
<evidence type="ECO:0000256" key="5">
    <source>
        <dbReference type="ARBA" id="ARBA00022989"/>
    </source>
</evidence>
<keyword evidence="2 7" id="KW-0813">Transport</keyword>
<feature type="transmembrane region" description="Helical" evidence="7">
    <location>
        <begin position="12"/>
        <end position="30"/>
    </location>
</feature>
<reference evidence="10" key="1">
    <citation type="submission" date="2017-01" db="EMBL/GenBank/DDBJ databases">
        <authorList>
            <person name="Varghese N."/>
            <person name="Submissions S."/>
        </authorList>
    </citation>
    <scope>NUCLEOTIDE SEQUENCE [LARGE SCALE GENOMIC DNA]</scope>
    <source>
        <strain evidence="10">CGMCC 1.7737</strain>
    </source>
</reference>
<feature type="transmembrane region" description="Helical" evidence="7">
    <location>
        <begin position="236"/>
        <end position="264"/>
    </location>
</feature>
<dbReference type="Pfam" id="PF19300">
    <property type="entry name" value="BPD_transp_1_N"/>
    <property type="match status" value="1"/>
</dbReference>
<evidence type="ECO:0000313" key="10">
    <source>
        <dbReference type="Proteomes" id="UP000186914"/>
    </source>
</evidence>
<evidence type="ECO:0000256" key="3">
    <source>
        <dbReference type="ARBA" id="ARBA00022475"/>
    </source>
</evidence>
<sequence>MRQYVAKRVVHAGFIMWLVATTVFFGLRMIPGGPVRTMLGQEATPQAVAALRAELGLDRPLYVQYFDWLLDMATLNFGQSLSTGQAVSTLVGQAAPKTLSIGVLAIIVGLGVAIPTGIISATRKGEGVDYVATVAAFLGVSMPAFFVGILLALVFGVWLSILPVFGYTPPSEGIRPWLESILLPGIAVGLPYAAVVMRMMRSSLLEVLTKPYMRTARAKGVSNRVMLYKHALQNAMIPVITVAGIQLALVLVGSVTVELVFGIQGLGRLLVDSMLDRNYPVTQAVILIVAAVMVFTNLAVDLIYTVIDPRIGYGDSQ</sequence>
<dbReference type="RefSeq" id="WP_076431736.1">
    <property type="nucleotide sequence ID" value="NZ_FTNO01000005.1"/>
</dbReference>
<proteinExistence type="inferred from homology"/>
<feature type="domain" description="ABC transmembrane type-1" evidence="8">
    <location>
        <begin position="95"/>
        <end position="304"/>
    </location>
</feature>
<dbReference type="InterPro" id="IPR045621">
    <property type="entry name" value="BPD_transp_1_N"/>
</dbReference>
<feature type="transmembrane region" description="Helical" evidence="7">
    <location>
        <begin position="284"/>
        <end position="307"/>
    </location>
</feature>
<keyword evidence="3" id="KW-1003">Cell membrane</keyword>
<dbReference type="CDD" id="cd06261">
    <property type="entry name" value="TM_PBP2"/>
    <property type="match status" value="1"/>
</dbReference>
<feature type="transmembrane region" description="Helical" evidence="7">
    <location>
        <begin position="131"/>
        <end position="161"/>
    </location>
</feature>
<gene>
    <name evidence="9" type="ORF">SAMN05421858_3888</name>
</gene>
<organism evidence="9 10">
    <name type="scientific">Haladaptatus litoreus</name>
    <dbReference type="NCBI Taxonomy" id="553468"/>
    <lineage>
        <taxon>Archaea</taxon>
        <taxon>Methanobacteriati</taxon>
        <taxon>Methanobacteriota</taxon>
        <taxon>Stenosarchaea group</taxon>
        <taxon>Halobacteria</taxon>
        <taxon>Halobacteriales</taxon>
        <taxon>Haladaptataceae</taxon>
        <taxon>Haladaptatus</taxon>
    </lineage>
</organism>
<dbReference type="EMBL" id="FTNO01000005">
    <property type="protein sequence ID" value="SIR81316.1"/>
    <property type="molecule type" value="Genomic_DNA"/>
</dbReference>
<feature type="transmembrane region" description="Helical" evidence="7">
    <location>
        <begin position="181"/>
        <end position="200"/>
    </location>
</feature>
<keyword evidence="10" id="KW-1185">Reference proteome</keyword>
<dbReference type="Proteomes" id="UP000186914">
    <property type="component" value="Unassembled WGS sequence"/>
</dbReference>
<evidence type="ECO:0000313" key="9">
    <source>
        <dbReference type="EMBL" id="SIR81316.1"/>
    </source>
</evidence>
<dbReference type="GO" id="GO:0055085">
    <property type="term" value="P:transmembrane transport"/>
    <property type="evidence" value="ECO:0007669"/>
    <property type="project" value="InterPro"/>
</dbReference>
<accession>A0A1N7DZU6</accession>